<dbReference type="GeneID" id="70135889"/>
<organism evidence="2 3">
    <name type="scientific">Truncatella angustata</name>
    <dbReference type="NCBI Taxonomy" id="152316"/>
    <lineage>
        <taxon>Eukaryota</taxon>
        <taxon>Fungi</taxon>
        <taxon>Dikarya</taxon>
        <taxon>Ascomycota</taxon>
        <taxon>Pezizomycotina</taxon>
        <taxon>Sordariomycetes</taxon>
        <taxon>Xylariomycetidae</taxon>
        <taxon>Amphisphaeriales</taxon>
        <taxon>Sporocadaceae</taxon>
        <taxon>Truncatella</taxon>
    </lineage>
</organism>
<protein>
    <submittedName>
        <fullName evidence="2">Uncharacterized protein</fullName>
    </submittedName>
</protein>
<name>A0A9P8UUR0_9PEZI</name>
<comment type="caution">
    <text evidence="2">The sequence shown here is derived from an EMBL/GenBank/DDBJ whole genome shotgun (WGS) entry which is preliminary data.</text>
</comment>
<gene>
    <name evidence="2" type="ORF">BKA67DRAFT_656741</name>
</gene>
<feature type="region of interest" description="Disordered" evidence="1">
    <location>
        <begin position="1"/>
        <end position="42"/>
    </location>
</feature>
<evidence type="ECO:0000313" key="2">
    <source>
        <dbReference type="EMBL" id="KAH6658554.1"/>
    </source>
</evidence>
<dbReference type="RefSeq" id="XP_045962788.1">
    <property type="nucleotide sequence ID" value="XM_046106998.1"/>
</dbReference>
<dbReference type="Proteomes" id="UP000758603">
    <property type="component" value="Unassembled WGS sequence"/>
</dbReference>
<dbReference type="AlphaFoldDB" id="A0A9P8UUR0"/>
<evidence type="ECO:0000313" key="3">
    <source>
        <dbReference type="Proteomes" id="UP000758603"/>
    </source>
</evidence>
<dbReference type="OrthoDB" id="4754366at2759"/>
<reference evidence="2" key="1">
    <citation type="journal article" date="2021" name="Nat. Commun.">
        <title>Genetic determinants of endophytism in the Arabidopsis root mycobiome.</title>
        <authorList>
            <person name="Mesny F."/>
            <person name="Miyauchi S."/>
            <person name="Thiergart T."/>
            <person name="Pickel B."/>
            <person name="Atanasova L."/>
            <person name="Karlsson M."/>
            <person name="Huettel B."/>
            <person name="Barry K.W."/>
            <person name="Haridas S."/>
            <person name="Chen C."/>
            <person name="Bauer D."/>
            <person name="Andreopoulos W."/>
            <person name="Pangilinan J."/>
            <person name="LaButti K."/>
            <person name="Riley R."/>
            <person name="Lipzen A."/>
            <person name="Clum A."/>
            <person name="Drula E."/>
            <person name="Henrissat B."/>
            <person name="Kohler A."/>
            <person name="Grigoriev I.V."/>
            <person name="Martin F.M."/>
            <person name="Hacquard S."/>
        </authorList>
    </citation>
    <scope>NUCLEOTIDE SEQUENCE</scope>
    <source>
        <strain evidence="2">MPI-SDFR-AT-0073</strain>
    </source>
</reference>
<accession>A0A9P8UUR0</accession>
<proteinExistence type="predicted"/>
<dbReference type="EMBL" id="JAGPXC010000002">
    <property type="protein sequence ID" value="KAH6658554.1"/>
    <property type="molecule type" value="Genomic_DNA"/>
</dbReference>
<keyword evidence="3" id="KW-1185">Reference proteome</keyword>
<evidence type="ECO:0000256" key="1">
    <source>
        <dbReference type="SAM" id="MobiDB-lite"/>
    </source>
</evidence>
<sequence length="534" mass="59405">MQPNRHSNKRPAESSYSAGSAQAGKRQRTQDDLVSRSLQATDNDDSLVFERDRKCQSAIQYAGDPITITQVEKLLESYKSSVSAHKEWMRNNRPPVDLGQLLNMLPKDPTEFGEEYSAEDEARLQEEWKNDPLTPYRLGQSLDAKMTNLWKIPQRLWPGTFADNIISDRYYLAFEPEPGHKIKVNGQEVPHPNWSGQFCDALSDLLGHPLWLESLETLTLSIQYAVICRTGDQRKDQWPQWNATDSKFLDTFMSVTSQQQDGSRSIVDLHAVTRQRSGDVPSVMSRLFLEIERLAYKGQVLTEDEATGPYKVRIADLKNLATALDRVSSLGYAIFLPVQFHSSVLKGVRGQNETPVRNDLASCRRSVLLDIKRSEIKAQKSAGLFADPSPLSRSQVPALSASQLLCPLPRDQLSASPVSTQQFPQAQFVVPQHSAAHVQGTPGTATGLAAHPFMTKASKVGTKTNPPVGLRVQGENSFSVPQPPIFKASMAAQTALVLDTFKPGVDEDIADMLEDHLYPDTGRSRRASREKIVL</sequence>